<dbReference type="AlphaFoldDB" id="A0AAD0VRZ8"/>
<evidence type="ECO:0000313" key="2">
    <source>
        <dbReference type="Proteomes" id="UP000256503"/>
    </source>
</evidence>
<evidence type="ECO:0000313" key="1">
    <source>
        <dbReference type="EMBL" id="AXM95624.1"/>
    </source>
</evidence>
<dbReference type="RefSeq" id="WP_016394574.1">
    <property type="nucleotide sequence ID" value="NZ_CP031146.1"/>
</dbReference>
<dbReference type="EMBL" id="CP031146">
    <property type="protein sequence ID" value="AXM95624.1"/>
    <property type="molecule type" value="Genomic_DNA"/>
</dbReference>
<organism evidence="1 2">
    <name type="scientific">Pseudomonas plecoglossicida</name>
    <dbReference type="NCBI Taxonomy" id="70775"/>
    <lineage>
        <taxon>Bacteria</taxon>
        <taxon>Pseudomonadati</taxon>
        <taxon>Pseudomonadota</taxon>
        <taxon>Gammaproteobacteria</taxon>
        <taxon>Pseudomonadales</taxon>
        <taxon>Pseudomonadaceae</taxon>
        <taxon>Pseudomonas</taxon>
    </lineage>
</organism>
<dbReference type="Proteomes" id="UP000256503">
    <property type="component" value="Chromosome"/>
</dbReference>
<gene>
    <name evidence="1" type="ORF">DVB73_07340</name>
</gene>
<name>A0AAD0VRZ8_PSEDL</name>
<dbReference type="GeneID" id="49613230"/>
<accession>A0AAD0VRZ8</accession>
<proteinExistence type="predicted"/>
<protein>
    <submittedName>
        <fullName evidence="1">Uncharacterized protein</fullName>
    </submittedName>
</protein>
<reference evidence="1 2" key="1">
    <citation type="submission" date="2018-07" db="EMBL/GenBank/DDBJ databases">
        <title>Complete genome sequence of a Pseudomonas plecoglossicida strain pathogenic to the marine fish, Larimichthys crocea.</title>
        <authorList>
            <person name="Tao Z."/>
        </authorList>
    </citation>
    <scope>NUCLEOTIDE SEQUENCE [LARGE SCALE GENOMIC DNA]</scope>
    <source>
        <strain evidence="1 2">XSDHY-P</strain>
    </source>
</reference>
<sequence length="149" mass="16286">MGIKNSLRINVDQIARALIKSGDLDKECDCGLEYEHDDAVDVEDLIDIAIESIGTYGEAGLRALINRANNEVGKLNLKVRATQAKEPEENKNTSVRYTDYDQVDLLCAVGSIGGDMHDYDAATLLMLTGAYTASELCRLPPAKLRELLA</sequence>